<evidence type="ECO:0000256" key="1">
    <source>
        <dbReference type="ARBA" id="ARBA00023015"/>
    </source>
</evidence>
<evidence type="ECO:0000313" key="5">
    <source>
        <dbReference type="EMBL" id="TDP82755.1"/>
    </source>
</evidence>
<dbReference type="Pfam" id="PF00392">
    <property type="entry name" value="GntR"/>
    <property type="match status" value="1"/>
</dbReference>
<keyword evidence="6" id="KW-1185">Reference proteome</keyword>
<name>A0A4R6RA41_9HYPH</name>
<dbReference type="AlphaFoldDB" id="A0A4R6RA41"/>
<proteinExistence type="predicted"/>
<dbReference type="OrthoDB" id="7173258at2"/>
<dbReference type="Gene3D" id="1.10.10.10">
    <property type="entry name" value="Winged helix-like DNA-binding domain superfamily/Winged helix DNA-binding domain"/>
    <property type="match status" value="1"/>
</dbReference>
<dbReference type="SUPFAM" id="SSF46785">
    <property type="entry name" value="Winged helix' DNA-binding domain"/>
    <property type="match status" value="1"/>
</dbReference>
<feature type="domain" description="HTH gntR-type" evidence="4">
    <location>
        <begin position="19"/>
        <end position="87"/>
    </location>
</feature>
<dbReference type="InterPro" id="IPR050679">
    <property type="entry name" value="Bact_HTH_transcr_reg"/>
</dbReference>
<gene>
    <name evidence="5" type="ORF">EDD54_4027</name>
</gene>
<keyword evidence="1" id="KW-0805">Transcription regulation</keyword>
<dbReference type="PROSITE" id="PS50949">
    <property type="entry name" value="HTH_GNTR"/>
    <property type="match status" value="1"/>
</dbReference>
<evidence type="ECO:0000256" key="2">
    <source>
        <dbReference type="ARBA" id="ARBA00023125"/>
    </source>
</evidence>
<evidence type="ECO:0000259" key="4">
    <source>
        <dbReference type="PROSITE" id="PS50949"/>
    </source>
</evidence>
<dbReference type="GO" id="GO:0003700">
    <property type="term" value="F:DNA-binding transcription factor activity"/>
    <property type="evidence" value="ECO:0007669"/>
    <property type="project" value="InterPro"/>
</dbReference>
<organism evidence="5 6">
    <name type="scientific">Oharaeibacter diazotrophicus</name>
    <dbReference type="NCBI Taxonomy" id="1920512"/>
    <lineage>
        <taxon>Bacteria</taxon>
        <taxon>Pseudomonadati</taxon>
        <taxon>Pseudomonadota</taxon>
        <taxon>Alphaproteobacteria</taxon>
        <taxon>Hyphomicrobiales</taxon>
        <taxon>Pleomorphomonadaceae</taxon>
        <taxon>Oharaeibacter</taxon>
    </lineage>
</organism>
<reference evidence="5 6" key="1">
    <citation type="submission" date="2019-03" db="EMBL/GenBank/DDBJ databases">
        <title>Genomic Encyclopedia of Type Strains, Phase IV (KMG-IV): sequencing the most valuable type-strain genomes for metagenomic binning, comparative biology and taxonomic classification.</title>
        <authorList>
            <person name="Goeker M."/>
        </authorList>
    </citation>
    <scope>NUCLEOTIDE SEQUENCE [LARGE SCALE GENOMIC DNA]</scope>
    <source>
        <strain evidence="5 6">DSM 102969</strain>
    </source>
</reference>
<dbReference type="PANTHER" id="PTHR44846:SF1">
    <property type="entry name" value="MANNOSYL-D-GLYCERATE TRANSPORT_METABOLISM SYSTEM REPRESSOR MNGR-RELATED"/>
    <property type="match status" value="1"/>
</dbReference>
<dbReference type="SUPFAM" id="SSF64288">
    <property type="entry name" value="Chorismate lyase-like"/>
    <property type="match status" value="1"/>
</dbReference>
<evidence type="ECO:0000256" key="3">
    <source>
        <dbReference type="ARBA" id="ARBA00023163"/>
    </source>
</evidence>
<accession>A0A4R6RA41</accession>
<keyword evidence="3" id="KW-0804">Transcription</keyword>
<comment type="caution">
    <text evidence="5">The sequence shown here is derived from an EMBL/GenBank/DDBJ whole genome shotgun (WGS) entry which is preliminary data.</text>
</comment>
<dbReference type="CDD" id="cd07377">
    <property type="entry name" value="WHTH_GntR"/>
    <property type="match status" value="1"/>
</dbReference>
<dbReference type="Gene3D" id="3.40.1410.10">
    <property type="entry name" value="Chorismate lyase-like"/>
    <property type="match status" value="1"/>
</dbReference>
<dbReference type="InterPro" id="IPR028978">
    <property type="entry name" value="Chorismate_lyase_/UTRA_dom_sf"/>
</dbReference>
<dbReference type="PANTHER" id="PTHR44846">
    <property type="entry name" value="MANNOSYL-D-GLYCERATE TRANSPORT/METABOLISM SYSTEM REPRESSOR MNGR-RELATED"/>
    <property type="match status" value="1"/>
</dbReference>
<dbReference type="InterPro" id="IPR000524">
    <property type="entry name" value="Tscrpt_reg_HTH_GntR"/>
</dbReference>
<dbReference type="Proteomes" id="UP000294547">
    <property type="component" value="Unassembled WGS sequence"/>
</dbReference>
<evidence type="ECO:0000313" key="6">
    <source>
        <dbReference type="Proteomes" id="UP000294547"/>
    </source>
</evidence>
<dbReference type="SMART" id="SM00866">
    <property type="entry name" value="UTRA"/>
    <property type="match status" value="1"/>
</dbReference>
<dbReference type="RefSeq" id="WP_126538788.1">
    <property type="nucleotide sequence ID" value="NZ_BSPM01000007.1"/>
</dbReference>
<dbReference type="InterPro" id="IPR036388">
    <property type="entry name" value="WH-like_DNA-bd_sf"/>
</dbReference>
<dbReference type="Pfam" id="PF07702">
    <property type="entry name" value="UTRA"/>
    <property type="match status" value="1"/>
</dbReference>
<dbReference type="SMART" id="SM00345">
    <property type="entry name" value="HTH_GNTR"/>
    <property type="match status" value="1"/>
</dbReference>
<dbReference type="GO" id="GO:0045892">
    <property type="term" value="P:negative regulation of DNA-templated transcription"/>
    <property type="evidence" value="ECO:0007669"/>
    <property type="project" value="TreeGrafter"/>
</dbReference>
<sequence>MNGLSAILAPSRFGGDDPAPLYLRLEGAIRDAVAAGTLAPGDALPAERELAAELGISRVTVRKALAGLVAAGLLVQRRGSGTYVAQPPRKVEQPLTRLTSFTEDLRTRGYVPDVRVLSATVAPPTPEEAAVLDLGPDERVSRIARLRLADGVPMAIEAASVPAVHLPDPAAVGLSLYAVLEARGIRVVRATQRLAACNLAAAEAALLEVPVGAAALRIERVARLADGRAAEFTRSFFRGDAYDFVAELDIGA</sequence>
<keyword evidence="2" id="KW-0238">DNA-binding</keyword>
<dbReference type="InterPro" id="IPR011663">
    <property type="entry name" value="UTRA"/>
</dbReference>
<dbReference type="PRINTS" id="PR00035">
    <property type="entry name" value="HTHGNTR"/>
</dbReference>
<protein>
    <submittedName>
        <fullName evidence="5">GntR family transcriptional regulator</fullName>
    </submittedName>
</protein>
<dbReference type="EMBL" id="SNXY01000010">
    <property type="protein sequence ID" value="TDP82755.1"/>
    <property type="molecule type" value="Genomic_DNA"/>
</dbReference>
<dbReference type="InterPro" id="IPR036390">
    <property type="entry name" value="WH_DNA-bd_sf"/>
</dbReference>
<dbReference type="GO" id="GO:0003677">
    <property type="term" value="F:DNA binding"/>
    <property type="evidence" value="ECO:0007669"/>
    <property type="project" value="UniProtKB-KW"/>
</dbReference>